<accession>A0A7W7WG65</accession>
<organism evidence="2 3">
    <name type="scientific">Kitasatospora gansuensis</name>
    <dbReference type="NCBI Taxonomy" id="258050"/>
    <lineage>
        <taxon>Bacteria</taxon>
        <taxon>Bacillati</taxon>
        <taxon>Actinomycetota</taxon>
        <taxon>Actinomycetes</taxon>
        <taxon>Kitasatosporales</taxon>
        <taxon>Streptomycetaceae</taxon>
        <taxon>Kitasatospora</taxon>
    </lineage>
</organism>
<reference evidence="2 3" key="1">
    <citation type="submission" date="2020-08" db="EMBL/GenBank/DDBJ databases">
        <title>Sequencing the genomes of 1000 actinobacteria strains.</title>
        <authorList>
            <person name="Klenk H.-P."/>
        </authorList>
    </citation>
    <scope>NUCLEOTIDE SEQUENCE [LARGE SCALE GENOMIC DNA]</scope>
    <source>
        <strain evidence="2 3">DSM 44786</strain>
    </source>
</reference>
<evidence type="ECO:0008006" key="4">
    <source>
        <dbReference type="Google" id="ProtNLM"/>
    </source>
</evidence>
<feature type="region of interest" description="Disordered" evidence="1">
    <location>
        <begin position="1"/>
        <end position="32"/>
    </location>
</feature>
<dbReference type="RefSeq" id="WP_376775649.1">
    <property type="nucleotide sequence ID" value="NZ_JACHJR010000001.1"/>
</dbReference>
<gene>
    <name evidence="2" type="ORF">F4556_000654</name>
</gene>
<dbReference type="PANTHER" id="PTHR36221">
    <property type="entry name" value="DUF742 DOMAIN-CONTAINING PROTEIN"/>
    <property type="match status" value="1"/>
</dbReference>
<proteinExistence type="predicted"/>
<sequence length="142" mass="15460">MTRPPQWYREPVAEEAEEDAADSMVRPYTVTRGRTAPERDDFSLITVLTTVREPGEEFGAPARPSARGLQPEHRVVLERCRRSAALAEVAAELRLPVSLAKILVADLVAQGLLLARAPLAVAVGGRADLGLLTAVREGLRRL</sequence>
<dbReference type="EMBL" id="JACHJR010000001">
    <property type="protein sequence ID" value="MBB4945119.1"/>
    <property type="molecule type" value="Genomic_DNA"/>
</dbReference>
<comment type="caution">
    <text evidence="2">The sequence shown here is derived from an EMBL/GenBank/DDBJ whole genome shotgun (WGS) entry which is preliminary data.</text>
</comment>
<dbReference type="PANTHER" id="PTHR36221:SF1">
    <property type="entry name" value="DUF742 DOMAIN-CONTAINING PROTEIN"/>
    <property type="match status" value="1"/>
</dbReference>
<evidence type="ECO:0000256" key="1">
    <source>
        <dbReference type="SAM" id="MobiDB-lite"/>
    </source>
</evidence>
<keyword evidence="3" id="KW-1185">Reference proteome</keyword>
<dbReference type="AlphaFoldDB" id="A0A7W7WG65"/>
<dbReference type="Proteomes" id="UP000573327">
    <property type="component" value="Unassembled WGS sequence"/>
</dbReference>
<dbReference type="Pfam" id="PF05331">
    <property type="entry name" value="DUF742"/>
    <property type="match status" value="1"/>
</dbReference>
<evidence type="ECO:0000313" key="3">
    <source>
        <dbReference type="Proteomes" id="UP000573327"/>
    </source>
</evidence>
<evidence type="ECO:0000313" key="2">
    <source>
        <dbReference type="EMBL" id="MBB4945119.1"/>
    </source>
</evidence>
<dbReference type="InterPro" id="IPR007995">
    <property type="entry name" value="DUF742"/>
</dbReference>
<name>A0A7W7WG65_9ACTN</name>
<protein>
    <recommendedName>
        <fullName evidence="4">DUF742 domain-containing protein</fullName>
    </recommendedName>
</protein>